<dbReference type="InterPro" id="IPR041413">
    <property type="entry name" value="MLTR_LBD"/>
</dbReference>
<dbReference type="Pfam" id="PF17765">
    <property type="entry name" value="MLTR_LBD"/>
    <property type="match status" value="1"/>
</dbReference>
<proteinExistence type="predicted"/>
<protein>
    <submittedName>
        <fullName evidence="2">Helix-turn-helix domain-containing protein</fullName>
    </submittedName>
</protein>
<dbReference type="Gene3D" id="3.30.450.180">
    <property type="match status" value="1"/>
</dbReference>
<dbReference type="Pfam" id="PF13560">
    <property type="entry name" value="HTH_31"/>
    <property type="match status" value="1"/>
</dbReference>
<evidence type="ECO:0000313" key="3">
    <source>
        <dbReference type="Proteomes" id="UP001626549"/>
    </source>
</evidence>
<sequence length="266" mass="29735">MDTSLSTFPNLCKQWRQRRHLSQLHLAETAAISQRHLSWLETGRSQPSREMVLRLADAMEVPLRERNTLLNAAGFAPQYLESRLEEPHMAPVGEALTAILEHHMPFPAVVVNRKWDRMMANAAADLMFSLVDTNSGQTETKETFNLAEATLAPHGLRRYITNWETALPMFVNRLRSEALASGETSTIAHVEALIRSAGELPDNPPAPEPLLPVMPLELDIDGLQLSLFTVMSTFGTPQDITTDELRIEAFYPANDATRSFFAGTKE</sequence>
<evidence type="ECO:0000313" key="2">
    <source>
        <dbReference type="EMBL" id="WOJ97465.1"/>
    </source>
</evidence>
<dbReference type="PROSITE" id="PS50943">
    <property type="entry name" value="HTH_CROC1"/>
    <property type="match status" value="1"/>
</dbReference>
<dbReference type="Gene3D" id="1.10.260.40">
    <property type="entry name" value="lambda repressor-like DNA-binding domains"/>
    <property type="match status" value="1"/>
</dbReference>
<dbReference type="InterPro" id="IPR010982">
    <property type="entry name" value="Lambda_DNA-bd_dom_sf"/>
</dbReference>
<dbReference type="Proteomes" id="UP001626549">
    <property type="component" value="Chromosome"/>
</dbReference>
<dbReference type="InterPro" id="IPR001387">
    <property type="entry name" value="Cro/C1-type_HTH"/>
</dbReference>
<dbReference type="PANTHER" id="PTHR35010">
    <property type="entry name" value="BLL4672 PROTEIN-RELATED"/>
    <property type="match status" value="1"/>
</dbReference>
<dbReference type="EMBL" id="CP136865">
    <property type="protein sequence ID" value="WOJ97465.1"/>
    <property type="molecule type" value="Genomic_DNA"/>
</dbReference>
<evidence type="ECO:0000259" key="1">
    <source>
        <dbReference type="PROSITE" id="PS50943"/>
    </source>
</evidence>
<dbReference type="SUPFAM" id="SSF47413">
    <property type="entry name" value="lambda repressor-like DNA-binding domains"/>
    <property type="match status" value="1"/>
</dbReference>
<reference evidence="2 3" key="1">
    <citation type="submission" date="2023-10" db="EMBL/GenBank/DDBJ databases">
        <title>Two novel species belonging to the OM43/NOR5 clade.</title>
        <authorList>
            <person name="Park M."/>
        </authorList>
    </citation>
    <scope>NUCLEOTIDE SEQUENCE [LARGE SCALE GENOMIC DNA]</scope>
    <source>
        <strain evidence="2 3">IMCC45268</strain>
    </source>
</reference>
<feature type="domain" description="HTH cro/C1-type" evidence="1">
    <location>
        <begin position="13"/>
        <end position="66"/>
    </location>
</feature>
<keyword evidence="3" id="KW-1185">Reference proteome</keyword>
<dbReference type="RefSeq" id="WP_407328319.1">
    <property type="nucleotide sequence ID" value="NZ_CP136865.1"/>
</dbReference>
<dbReference type="SMART" id="SM00530">
    <property type="entry name" value="HTH_XRE"/>
    <property type="match status" value="1"/>
</dbReference>
<gene>
    <name evidence="2" type="ORF">R0137_02570</name>
</gene>
<dbReference type="PANTHER" id="PTHR35010:SF4">
    <property type="entry name" value="BLL5781 PROTEIN"/>
    <property type="match status" value="1"/>
</dbReference>
<name>A0ABZ0IEB0_9GAMM</name>
<accession>A0ABZ0IEB0</accession>
<dbReference type="CDD" id="cd00093">
    <property type="entry name" value="HTH_XRE"/>
    <property type="match status" value="1"/>
</dbReference>
<organism evidence="2 3">
    <name type="scientific">Congregibacter brevis</name>
    <dbReference type="NCBI Taxonomy" id="3081201"/>
    <lineage>
        <taxon>Bacteria</taxon>
        <taxon>Pseudomonadati</taxon>
        <taxon>Pseudomonadota</taxon>
        <taxon>Gammaproteobacteria</taxon>
        <taxon>Cellvibrionales</taxon>
        <taxon>Halieaceae</taxon>
        <taxon>Congregibacter</taxon>
    </lineage>
</organism>